<dbReference type="PANTHER" id="PTHR35936:SF19">
    <property type="entry name" value="AMINO-ACID-BINDING PROTEIN YXEM-RELATED"/>
    <property type="match status" value="1"/>
</dbReference>
<dbReference type="InterPro" id="IPR001638">
    <property type="entry name" value="Solute-binding_3/MltF_N"/>
</dbReference>
<dbReference type="STRING" id="1610491.AAV94_01260"/>
<organism evidence="4 5">
    <name type="scientific">Lampropedia cohaerens</name>
    <dbReference type="NCBI Taxonomy" id="1610491"/>
    <lineage>
        <taxon>Bacteria</taxon>
        <taxon>Pseudomonadati</taxon>
        <taxon>Pseudomonadota</taxon>
        <taxon>Betaproteobacteria</taxon>
        <taxon>Burkholderiales</taxon>
        <taxon>Comamonadaceae</taxon>
        <taxon>Lampropedia</taxon>
    </lineage>
</organism>
<reference evidence="4 5" key="1">
    <citation type="submission" date="2015-05" db="EMBL/GenBank/DDBJ databases">
        <title>Draft genome sequence of Lampropedia sp. CT6, isolated from the microbial mat of a hot water spring, located at Manikaran, India.</title>
        <authorList>
            <person name="Tripathi C."/>
            <person name="Rani P."/>
            <person name="Mahato N.K."/>
            <person name="Lal R."/>
        </authorList>
    </citation>
    <scope>NUCLEOTIDE SEQUENCE [LARGE SCALE GENOMIC DNA]</scope>
    <source>
        <strain evidence="4 5">CT6</strain>
    </source>
</reference>
<evidence type="ECO:0000313" key="4">
    <source>
        <dbReference type="EMBL" id="KKW69193.1"/>
    </source>
</evidence>
<dbReference type="Gene3D" id="3.40.190.10">
    <property type="entry name" value="Periplasmic binding protein-like II"/>
    <property type="match status" value="2"/>
</dbReference>
<dbReference type="AlphaFoldDB" id="A0A0U1Q347"/>
<proteinExistence type="predicted"/>
<dbReference type="Proteomes" id="UP000050580">
    <property type="component" value="Unassembled WGS sequence"/>
</dbReference>
<evidence type="ECO:0000256" key="1">
    <source>
        <dbReference type="ARBA" id="ARBA00022729"/>
    </source>
</evidence>
<dbReference type="Pfam" id="PF00497">
    <property type="entry name" value="SBP_bac_3"/>
    <property type="match status" value="1"/>
</dbReference>
<feature type="chain" id="PRO_5006713108" evidence="2">
    <location>
        <begin position="19"/>
        <end position="274"/>
    </location>
</feature>
<evidence type="ECO:0000259" key="3">
    <source>
        <dbReference type="SMART" id="SM00062"/>
    </source>
</evidence>
<sequence length="274" mass="29458">MAPLLCVCAALTSLTASAEGGSLADIVKRGQLTVGTEAAYEPYEFVQDGEVTGYGRDVLLLISEKLGVKLNQLNLPFQGLLPGLMTRKFDLVATSVGINEERAKRFLFTRPIGIVNSTILVRSDNDAIKSPEDLNQAVLGTQLGSSTIPIVEAFNAKLKQNGQEGYRDLRLFTAYPDVASALENKSITAAIIPSNIAAVQMRSNPGMFKDIGSIGEPKVLAWVVHPQDKEILEFVNTTLDELAASGQLNALQIKWFGAPLNLPTDGYLPDGALQ</sequence>
<comment type="caution">
    <text evidence="4">The sequence shown here is derived from an EMBL/GenBank/DDBJ whole genome shotgun (WGS) entry which is preliminary data.</text>
</comment>
<accession>A0A0U1Q347</accession>
<keyword evidence="5" id="KW-1185">Reference proteome</keyword>
<keyword evidence="1 2" id="KW-0732">Signal</keyword>
<gene>
    <name evidence="4" type="ORF">AAV94_01260</name>
</gene>
<dbReference type="PANTHER" id="PTHR35936">
    <property type="entry name" value="MEMBRANE-BOUND LYTIC MUREIN TRANSGLYCOSYLASE F"/>
    <property type="match status" value="1"/>
</dbReference>
<dbReference type="EMBL" id="LBNQ01000009">
    <property type="protein sequence ID" value="KKW69193.1"/>
    <property type="molecule type" value="Genomic_DNA"/>
</dbReference>
<name>A0A0U1Q347_9BURK</name>
<protein>
    <submittedName>
        <fullName evidence="4">Amino acid ABC transporter substrate-binding protein</fullName>
    </submittedName>
</protein>
<feature type="domain" description="Solute-binding protein family 3/N-terminal" evidence="3">
    <location>
        <begin position="31"/>
        <end position="259"/>
    </location>
</feature>
<evidence type="ECO:0000256" key="2">
    <source>
        <dbReference type="SAM" id="SignalP"/>
    </source>
</evidence>
<dbReference type="SMART" id="SM00062">
    <property type="entry name" value="PBPb"/>
    <property type="match status" value="1"/>
</dbReference>
<evidence type="ECO:0000313" key="5">
    <source>
        <dbReference type="Proteomes" id="UP000050580"/>
    </source>
</evidence>
<dbReference type="SUPFAM" id="SSF53850">
    <property type="entry name" value="Periplasmic binding protein-like II"/>
    <property type="match status" value="1"/>
</dbReference>
<feature type="signal peptide" evidence="2">
    <location>
        <begin position="1"/>
        <end position="18"/>
    </location>
</feature>
<dbReference type="PATRIC" id="fig|1610491.3.peg.260"/>